<feature type="compositionally biased region" description="Basic and acidic residues" evidence="7">
    <location>
        <begin position="216"/>
        <end position="242"/>
    </location>
</feature>
<evidence type="ECO:0000256" key="7">
    <source>
        <dbReference type="SAM" id="MobiDB-lite"/>
    </source>
</evidence>
<dbReference type="Pfam" id="PF05044">
    <property type="entry name" value="HPD"/>
    <property type="match status" value="1"/>
</dbReference>
<dbReference type="EMBL" id="JAINUG010000036">
    <property type="protein sequence ID" value="KAJ8407977.1"/>
    <property type="molecule type" value="Genomic_DNA"/>
</dbReference>
<dbReference type="SUPFAM" id="SSF46689">
    <property type="entry name" value="Homeodomain-like"/>
    <property type="match status" value="1"/>
</dbReference>
<dbReference type="GO" id="GO:0001945">
    <property type="term" value="P:lymph vessel development"/>
    <property type="evidence" value="ECO:0007669"/>
    <property type="project" value="UniProtKB-ARBA"/>
</dbReference>
<feature type="region of interest" description="Disordered" evidence="7">
    <location>
        <begin position="213"/>
        <end position="242"/>
    </location>
</feature>
<comment type="caution">
    <text evidence="9">The sequence shown here is derived from an EMBL/GenBank/DDBJ whole genome shotgun (WGS) entry which is preliminary data.</text>
</comment>
<dbReference type="GO" id="GO:0070365">
    <property type="term" value="P:hepatocyte differentiation"/>
    <property type="evidence" value="ECO:0007669"/>
    <property type="project" value="UniProtKB-ARBA"/>
</dbReference>
<dbReference type="GO" id="GO:0035295">
    <property type="term" value="P:tube development"/>
    <property type="evidence" value="ECO:0007669"/>
    <property type="project" value="UniProtKB-ARBA"/>
</dbReference>
<gene>
    <name evidence="9" type="ORF">AAFF_G00262050</name>
</gene>
<dbReference type="GO" id="GO:0000978">
    <property type="term" value="F:RNA polymerase II cis-regulatory region sequence-specific DNA binding"/>
    <property type="evidence" value="ECO:0007669"/>
    <property type="project" value="TreeGrafter"/>
</dbReference>
<dbReference type="GO" id="GO:0007417">
    <property type="term" value="P:central nervous system development"/>
    <property type="evidence" value="ECO:0007669"/>
    <property type="project" value="UniProtKB-ARBA"/>
</dbReference>
<dbReference type="GO" id="GO:0070309">
    <property type="term" value="P:lens fiber cell morphogenesis"/>
    <property type="evidence" value="ECO:0007669"/>
    <property type="project" value="UniProtKB-ARBA"/>
</dbReference>
<evidence type="ECO:0000256" key="6">
    <source>
        <dbReference type="ARBA" id="ARBA00023242"/>
    </source>
</evidence>
<evidence type="ECO:0000256" key="1">
    <source>
        <dbReference type="ARBA" id="ARBA00004123"/>
    </source>
</evidence>
<evidence type="ECO:0000256" key="3">
    <source>
        <dbReference type="ARBA" id="ARBA00023125"/>
    </source>
</evidence>
<dbReference type="InterPro" id="IPR023082">
    <property type="entry name" value="Homeo_prospero_dom"/>
</dbReference>
<dbReference type="GO" id="GO:0000981">
    <property type="term" value="F:DNA-binding transcription factor activity, RNA polymerase II-specific"/>
    <property type="evidence" value="ECO:0007669"/>
    <property type="project" value="TreeGrafter"/>
</dbReference>
<name>A0AAD7STN8_9TELE</name>
<keyword evidence="6" id="KW-0539">Nucleus</keyword>
<dbReference type="GO" id="GO:0048598">
    <property type="term" value="P:embryonic morphogenesis"/>
    <property type="evidence" value="ECO:0007669"/>
    <property type="project" value="UniProtKB-ARBA"/>
</dbReference>
<sequence>MNPSLFDHGMHTSSESNLEKDKAELQQTGKQRNLYGDSLTSYRNRSIISQIPQKNIQHKWAVRDDFSCLPAAAVSSYTIADPCQEDQSSTHPKGSMAEALSPTSRLSIIASHETNHPLNEYHRAKRVRVENIIQNMSESPNIRFPGVGERSDAGTRDNREMLRGTKRKWRLPQSGGGCGGKEDCGKLREQLWAMQRLLGEIEQRLLQVYWPSSSEAENREEGTARTLEWDDRKSVREPPEGSECKLHVHQDSEAERRLGRVKMDGWQVPQVDGIHLTFNQGHKNLPEALKCELTRAAMSSLCNMVSLHFCILVGVNVLNKEGLTPNHLKKAKLIFFYCRYPNSNVLKTFFPDIKFNRCITSQLIKWFSNFREFYYIQMEKSARQSIMDGVNDMKDLSVTRNSELFRALNVHFDKANDFQVPGRFLEVAEITLREFFNAILVGKDFDPSWKKAIYKVICKLDSEVPEVFKSTVYL</sequence>
<keyword evidence="2" id="KW-0805">Transcription regulation</keyword>
<dbReference type="InterPro" id="IPR039350">
    <property type="entry name" value="Prospero_homeodomain"/>
</dbReference>
<accession>A0AAD7STN8</accession>
<dbReference type="AlphaFoldDB" id="A0AAD7STN8"/>
<dbReference type="GO" id="GO:0048646">
    <property type="term" value="P:anatomical structure formation involved in morphogenesis"/>
    <property type="evidence" value="ECO:0007669"/>
    <property type="project" value="UniProtKB-ARBA"/>
</dbReference>
<evidence type="ECO:0000313" key="9">
    <source>
        <dbReference type="EMBL" id="KAJ8407977.1"/>
    </source>
</evidence>
<dbReference type="PROSITE" id="PS51818">
    <property type="entry name" value="HOMEO_PROSPERO"/>
    <property type="match status" value="1"/>
</dbReference>
<dbReference type="GO" id="GO:0005634">
    <property type="term" value="C:nucleus"/>
    <property type="evidence" value="ECO:0007669"/>
    <property type="project" value="UniProtKB-SubCell"/>
</dbReference>
<reference evidence="9" key="1">
    <citation type="journal article" date="2023" name="Science">
        <title>Genome structures resolve the early diversification of teleost fishes.</title>
        <authorList>
            <person name="Parey E."/>
            <person name="Louis A."/>
            <person name="Montfort J."/>
            <person name="Bouchez O."/>
            <person name="Roques C."/>
            <person name="Iampietro C."/>
            <person name="Lluch J."/>
            <person name="Castinel A."/>
            <person name="Donnadieu C."/>
            <person name="Desvignes T."/>
            <person name="Floi Bucao C."/>
            <person name="Jouanno E."/>
            <person name="Wen M."/>
            <person name="Mejri S."/>
            <person name="Dirks R."/>
            <person name="Jansen H."/>
            <person name="Henkel C."/>
            <person name="Chen W.J."/>
            <person name="Zahm M."/>
            <person name="Cabau C."/>
            <person name="Klopp C."/>
            <person name="Thompson A.W."/>
            <person name="Robinson-Rechavi M."/>
            <person name="Braasch I."/>
            <person name="Lecointre G."/>
            <person name="Bobe J."/>
            <person name="Postlethwait J.H."/>
            <person name="Berthelot C."/>
            <person name="Roest Crollius H."/>
            <person name="Guiguen Y."/>
        </authorList>
    </citation>
    <scope>NUCLEOTIDE SEQUENCE</scope>
    <source>
        <strain evidence="9">NC1722</strain>
    </source>
</reference>
<evidence type="ECO:0000259" key="8">
    <source>
        <dbReference type="PROSITE" id="PS51818"/>
    </source>
</evidence>
<feature type="region of interest" description="Disordered" evidence="7">
    <location>
        <begin position="1"/>
        <end position="36"/>
    </location>
</feature>
<evidence type="ECO:0000256" key="2">
    <source>
        <dbReference type="ARBA" id="ARBA00023015"/>
    </source>
</evidence>
<feature type="domain" description="Prospero" evidence="8">
    <location>
        <begin position="320"/>
        <end position="474"/>
    </location>
</feature>
<dbReference type="InterPro" id="IPR037131">
    <property type="entry name" value="Homeo_prospero_dom_sf"/>
</dbReference>
<keyword evidence="3" id="KW-0238">DNA-binding</keyword>
<dbReference type="GO" id="GO:0060042">
    <property type="term" value="P:retina morphogenesis in camera-type eye"/>
    <property type="evidence" value="ECO:0007669"/>
    <property type="project" value="UniProtKB-ARBA"/>
</dbReference>
<proteinExistence type="predicted"/>
<dbReference type="Proteomes" id="UP001221898">
    <property type="component" value="Unassembled WGS sequence"/>
</dbReference>
<keyword evidence="5" id="KW-0804">Transcription</keyword>
<organism evidence="9 10">
    <name type="scientific">Aldrovandia affinis</name>
    <dbReference type="NCBI Taxonomy" id="143900"/>
    <lineage>
        <taxon>Eukaryota</taxon>
        <taxon>Metazoa</taxon>
        <taxon>Chordata</taxon>
        <taxon>Craniata</taxon>
        <taxon>Vertebrata</taxon>
        <taxon>Euteleostomi</taxon>
        <taxon>Actinopterygii</taxon>
        <taxon>Neopterygii</taxon>
        <taxon>Teleostei</taxon>
        <taxon>Notacanthiformes</taxon>
        <taxon>Halosauridae</taxon>
        <taxon>Aldrovandia</taxon>
    </lineage>
</organism>
<comment type="subcellular location">
    <subcellularLocation>
        <location evidence="1">Nucleus</location>
    </subcellularLocation>
</comment>
<dbReference type="PANTHER" id="PTHR12198:SF9">
    <property type="entry name" value="PROSPERO HOMEOBOX PROTEIN 2"/>
    <property type="match status" value="1"/>
</dbReference>
<keyword evidence="4" id="KW-0371">Homeobox</keyword>
<protein>
    <recommendedName>
        <fullName evidence="8">Prospero domain-containing protein</fullName>
    </recommendedName>
</protein>
<dbReference type="InterPro" id="IPR009057">
    <property type="entry name" value="Homeodomain-like_sf"/>
</dbReference>
<dbReference type="PANTHER" id="PTHR12198">
    <property type="entry name" value="HOMEOBOX PROTEIN PROSPERO/PROX-1/CEH-26"/>
    <property type="match status" value="1"/>
</dbReference>
<dbReference type="GO" id="GO:0031016">
    <property type="term" value="P:pancreas development"/>
    <property type="evidence" value="ECO:0007669"/>
    <property type="project" value="UniProtKB-ARBA"/>
</dbReference>
<dbReference type="Gene3D" id="1.10.10.500">
    <property type="entry name" value="Homeo-prospero domain"/>
    <property type="match status" value="1"/>
</dbReference>
<dbReference type="GO" id="GO:0005737">
    <property type="term" value="C:cytoplasm"/>
    <property type="evidence" value="ECO:0007669"/>
    <property type="project" value="UniProtKB-ARBA"/>
</dbReference>
<dbReference type="FunFam" id="1.10.10.500:FF:000001">
    <property type="entry name" value="Prospero homeobox protein 1"/>
    <property type="match status" value="1"/>
</dbReference>
<evidence type="ECO:0000256" key="5">
    <source>
        <dbReference type="ARBA" id="ARBA00023163"/>
    </source>
</evidence>
<evidence type="ECO:0000313" key="10">
    <source>
        <dbReference type="Proteomes" id="UP001221898"/>
    </source>
</evidence>
<keyword evidence="10" id="KW-1185">Reference proteome</keyword>
<evidence type="ECO:0000256" key="4">
    <source>
        <dbReference type="ARBA" id="ARBA00023155"/>
    </source>
</evidence>